<feature type="compositionally biased region" description="Acidic residues" evidence="1">
    <location>
        <begin position="67"/>
        <end position="95"/>
    </location>
</feature>
<dbReference type="Proteomes" id="UP001596012">
    <property type="component" value="Unassembled WGS sequence"/>
</dbReference>
<keyword evidence="5" id="KW-1185">Reference proteome</keyword>
<evidence type="ECO:0000256" key="2">
    <source>
        <dbReference type="SAM" id="Phobius"/>
    </source>
</evidence>
<feature type="chain" id="PRO_5047185394" description="Secreted protein" evidence="3">
    <location>
        <begin position="29"/>
        <end position="319"/>
    </location>
</feature>
<keyword evidence="2" id="KW-1133">Transmembrane helix</keyword>
<protein>
    <recommendedName>
        <fullName evidence="6">Secreted protein</fullName>
    </recommendedName>
</protein>
<feature type="signal peptide" evidence="3">
    <location>
        <begin position="1"/>
        <end position="28"/>
    </location>
</feature>
<accession>A0ABV8YJD4</accession>
<keyword evidence="2" id="KW-0472">Membrane</keyword>
<feature type="transmembrane region" description="Helical" evidence="2">
    <location>
        <begin position="290"/>
        <end position="311"/>
    </location>
</feature>
<evidence type="ECO:0000256" key="3">
    <source>
        <dbReference type="SAM" id="SignalP"/>
    </source>
</evidence>
<keyword evidence="3" id="KW-0732">Signal</keyword>
<evidence type="ECO:0000313" key="5">
    <source>
        <dbReference type="Proteomes" id="UP001596012"/>
    </source>
</evidence>
<evidence type="ECO:0000256" key="1">
    <source>
        <dbReference type="SAM" id="MobiDB-lite"/>
    </source>
</evidence>
<evidence type="ECO:0000313" key="4">
    <source>
        <dbReference type="EMBL" id="MFC4465409.1"/>
    </source>
</evidence>
<feature type="region of interest" description="Disordered" evidence="1">
    <location>
        <begin position="33"/>
        <end position="166"/>
    </location>
</feature>
<gene>
    <name evidence="4" type="ORF">ACFPH6_12840</name>
</gene>
<evidence type="ECO:0008006" key="6">
    <source>
        <dbReference type="Google" id="ProtNLM"/>
    </source>
</evidence>
<dbReference type="RefSeq" id="WP_386341370.1">
    <property type="nucleotide sequence ID" value="NZ_JBHSFG010000020.1"/>
</dbReference>
<name>A0ABV8YJD4_9ACTN</name>
<reference evidence="5" key="1">
    <citation type="journal article" date="2019" name="Int. J. Syst. Evol. Microbiol.">
        <title>The Global Catalogue of Microorganisms (GCM) 10K type strain sequencing project: providing services to taxonomists for standard genome sequencing and annotation.</title>
        <authorList>
            <consortium name="The Broad Institute Genomics Platform"/>
            <consortium name="The Broad Institute Genome Sequencing Center for Infectious Disease"/>
            <person name="Wu L."/>
            <person name="Ma J."/>
        </authorList>
    </citation>
    <scope>NUCLEOTIDE SEQUENCE [LARGE SCALE GENOMIC DNA]</scope>
    <source>
        <strain evidence="5">DT43</strain>
    </source>
</reference>
<proteinExistence type="predicted"/>
<organism evidence="4 5">
    <name type="scientific">Streptomyces xiangluensis</name>
    <dbReference type="NCBI Taxonomy" id="2665720"/>
    <lineage>
        <taxon>Bacteria</taxon>
        <taxon>Bacillati</taxon>
        <taxon>Actinomycetota</taxon>
        <taxon>Actinomycetes</taxon>
        <taxon>Kitasatosporales</taxon>
        <taxon>Streptomycetaceae</taxon>
        <taxon>Streptomyces</taxon>
    </lineage>
</organism>
<keyword evidence="2" id="KW-0812">Transmembrane</keyword>
<sequence length="319" mass="31456">MRRTARVLSTAVAATAVVAVGLGTAASAAVPVEERARVPGQERATGPADESADVPADESATGPAWVPEEEPTDAPPIPDEESSDELAEESADLWADESGAAPAEDLAGQPTEDSAGASPGTSADEWAGTSPGMSADEWAGTSPGMSAGASATHPVAEVSPHTVAPGGTVTVSVSCGVLGGTAPKSIDAQSQAFEHGTVKLHLVKGKGKGKDGAAGPAYSGTARIASAAHFEKGGSHKAGTSEWTVDGACPAPPGGKEAEWSATFTVARDGSHHPHGVRAGAGGAFTDSPAALAAGGILITGALGAAVHKLLRRESSTNR</sequence>
<dbReference type="EMBL" id="JBHSFG010000020">
    <property type="protein sequence ID" value="MFC4465409.1"/>
    <property type="molecule type" value="Genomic_DNA"/>
</dbReference>
<comment type="caution">
    <text evidence="4">The sequence shown here is derived from an EMBL/GenBank/DDBJ whole genome shotgun (WGS) entry which is preliminary data.</text>
</comment>